<dbReference type="SUPFAM" id="SSF53244">
    <property type="entry name" value="MurD-like peptide ligases, peptide-binding domain"/>
    <property type="match status" value="1"/>
</dbReference>
<evidence type="ECO:0000313" key="8">
    <source>
        <dbReference type="EMBL" id="AVM41874.1"/>
    </source>
</evidence>
<protein>
    <recommendedName>
        <fullName evidence="7">Mur ligase central domain-containing protein</fullName>
    </recommendedName>
</protein>
<comment type="similarity">
    <text evidence="1">Belongs to the folylpolyglutamate synthase family.</text>
</comment>
<gene>
    <name evidence="8" type="ORF">C5Q98_00885</name>
</gene>
<evidence type="ECO:0000256" key="4">
    <source>
        <dbReference type="ARBA" id="ARBA00022741"/>
    </source>
</evidence>
<dbReference type="SUPFAM" id="SSF53623">
    <property type="entry name" value="MurD-like peptide ligases, catalytic domain"/>
    <property type="match status" value="1"/>
</dbReference>
<dbReference type="PANTHER" id="PTHR11136">
    <property type="entry name" value="FOLYLPOLYGLUTAMATE SYNTHASE-RELATED"/>
    <property type="match status" value="1"/>
</dbReference>
<evidence type="ECO:0000256" key="3">
    <source>
        <dbReference type="ARBA" id="ARBA00022723"/>
    </source>
</evidence>
<dbReference type="RefSeq" id="WP_106011862.1">
    <property type="nucleotide sequence ID" value="NZ_CP027226.1"/>
</dbReference>
<dbReference type="AlphaFoldDB" id="A0A2S0KLI0"/>
<keyword evidence="2" id="KW-0436">Ligase</keyword>
<evidence type="ECO:0000256" key="6">
    <source>
        <dbReference type="ARBA" id="ARBA00022842"/>
    </source>
</evidence>
<dbReference type="KEGG" id="fsa:C5Q98_00885"/>
<dbReference type="PANTHER" id="PTHR11136:SF0">
    <property type="entry name" value="DIHYDROFOLATE SYNTHETASE-RELATED"/>
    <property type="match status" value="1"/>
</dbReference>
<evidence type="ECO:0000259" key="7">
    <source>
        <dbReference type="Pfam" id="PF08245"/>
    </source>
</evidence>
<dbReference type="Proteomes" id="UP000237947">
    <property type="component" value="Chromosome"/>
</dbReference>
<dbReference type="GO" id="GO:0005524">
    <property type="term" value="F:ATP binding"/>
    <property type="evidence" value="ECO:0007669"/>
    <property type="project" value="UniProtKB-KW"/>
</dbReference>
<evidence type="ECO:0000256" key="5">
    <source>
        <dbReference type="ARBA" id="ARBA00022840"/>
    </source>
</evidence>
<dbReference type="GO" id="GO:0004326">
    <property type="term" value="F:tetrahydrofolylpolyglutamate synthase activity"/>
    <property type="evidence" value="ECO:0007669"/>
    <property type="project" value="InterPro"/>
</dbReference>
<dbReference type="InterPro" id="IPR013221">
    <property type="entry name" value="Mur_ligase_cen"/>
</dbReference>
<proteinExistence type="inferred from homology"/>
<dbReference type="InterPro" id="IPR036615">
    <property type="entry name" value="Mur_ligase_C_dom_sf"/>
</dbReference>
<accession>A0A2S0KLI0</accession>
<organism evidence="8 9">
    <name type="scientific">Fastidiosipila sanguinis</name>
    <dbReference type="NCBI Taxonomy" id="236753"/>
    <lineage>
        <taxon>Bacteria</taxon>
        <taxon>Bacillati</taxon>
        <taxon>Bacillota</taxon>
        <taxon>Clostridia</taxon>
        <taxon>Eubacteriales</taxon>
        <taxon>Oscillospiraceae</taxon>
        <taxon>Fastidiosipila</taxon>
    </lineage>
</organism>
<sequence>MNIDEAKAYLYGEGRFNGGKANHKVLRDILEALGNPDEGRKKIHIVGTNGKGSVAAYSAYILAAAGYKVAQYSSPDIYRFGERMRILDGRSSNKDWSKDPKVGEISDEDLCKYLNRTRAVVENMDIPDELQPNYFDFLLLVAFQYFAEYDCDVWVVEAGIGARLDATNVIGSPEVAVITAIGKDHVEKLGDTLEKIAIEKSYLLKEGCKALCIYDQREVIPDKSEALKVMRVFEEKAASFDIPVVKLDLDNIDIISSNLEGQKFNFIDKSLGIDLDLETKLLPDFEPLNAALAISACKVLDSSLSDEDIAYGVSTCYWPARLEKISNDPIVLIDGAHNPQGARALRSSLDRLLEEGDEEIHIYTSMRDKDQYNCLREIFKSSKLTALICSTLEDYDRALENDELFSLATEVLSESFADEENRPIIYNSNNIETAVKIAFDLYKDKLEIVKARNNKIVIVNWGSFYTAKDFRQACEIELEKYLEEAK</sequence>
<name>A0A2S0KLI0_9FIRM</name>
<dbReference type="InterPro" id="IPR036565">
    <property type="entry name" value="Mur-like_cat_sf"/>
</dbReference>
<evidence type="ECO:0000256" key="2">
    <source>
        <dbReference type="ARBA" id="ARBA00022598"/>
    </source>
</evidence>
<evidence type="ECO:0000313" key="9">
    <source>
        <dbReference type="Proteomes" id="UP000237947"/>
    </source>
</evidence>
<reference evidence="9" key="1">
    <citation type="submission" date="2018-02" db="EMBL/GenBank/DDBJ databases">
        <authorList>
            <person name="Holder M.E."/>
            <person name="Ajami N.J."/>
            <person name="Petrosino J.F."/>
        </authorList>
    </citation>
    <scope>NUCLEOTIDE SEQUENCE [LARGE SCALE GENOMIC DNA]</scope>
    <source>
        <strain evidence="9">CCUG 47711</strain>
    </source>
</reference>
<keyword evidence="4" id="KW-0547">Nucleotide-binding</keyword>
<dbReference type="GO" id="GO:0008841">
    <property type="term" value="F:dihydrofolate synthase activity"/>
    <property type="evidence" value="ECO:0007669"/>
    <property type="project" value="TreeGrafter"/>
</dbReference>
<evidence type="ECO:0000256" key="1">
    <source>
        <dbReference type="ARBA" id="ARBA00008276"/>
    </source>
</evidence>
<dbReference type="InterPro" id="IPR001645">
    <property type="entry name" value="Folylpolyglutamate_synth"/>
</dbReference>
<dbReference type="Pfam" id="PF08245">
    <property type="entry name" value="Mur_ligase_M"/>
    <property type="match status" value="1"/>
</dbReference>
<dbReference type="OrthoDB" id="9809356at2"/>
<keyword evidence="5" id="KW-0067">ATP-binding</keyword>
<dbReference type="GO" id="GO:0046872">
    <property type="term" value="F:metal ion binding"/>
    <property type="evidence" value="ECO:0007669"/>
    <property type="project" value="UniProtKB-KW"/>
</dbReference>
<keyword evidence="9" id="KW-1185">Reference proteome</keyword>
<dbReference type="Gene3D" id="3.90.190.20">
    <property type="entry name" value="Mur ligase, C-terminal domain"/>
    <property type="match status" value="1"/>
</dbReference>
<keyword evidence="6" id="KW-0460">Magnesium</keyword>
<dbReference type="Gene3D" id="3.40.1190.10">
    <property type="entry name" value="Mur-like, catalytic domain"/>
    <property type="match status" value="1"/>
</dbReference>
<keyword evidence="3" id="KW-0479">Metal-binding</keyword>
<dbReference type="EMBL" id="CP027226">
    <property type="protein sequence ID" value="AVM41874.1"/>
    <property type="molecule type" value="Genomic_DNA"/>
</dbReference>
<dbReference type="NCBIfam" id="TIGR01499">
    <property type="entry name" value="folC"/>
    <property type="match status" value="1"/>
</dbReference>
<feature type="domain" description="Mur ligase central" evidence="7">
    <location>
        <begin position="144"/>
        <end position="296"/>
    </location>
</feature>
<dbReference type="GO" id="GO:0005737">
    <property type="term" value="C:cytoplasm"/>
    <property type="evidence" value="ECO:0007669"/>
    <property type="project" value="TreeGrafter"/>
</dbReference>